<organism evidence="2 3">
    <name type="scientific">Psophocarpus tetragonolobus</name>
    <name type="common">Winged bean</name>
    <name type="synonym">Dolichos tetragonolobus</name>
    <dbReference type="NCBI Taxonomy" id="3891"/>
    <lineage>
        <taxon>Eukaryota</taxon>
        <taxon>Viridiplantae</taxon>
        <taxon>Streptophyta</taxon>
        <taxon>Embryophyta</taxon>
        <taxon>Tracheophyta</taxon>
        <taxon>Spermatophyta</taxon>
        <taxon>Magnoliopsida</taxon>
        <taxon>eudicotyledons</taxon>
        <taxon>Gunneridae</taxon>
        <taxon>Pentapetalae</taxon>
        <taxon>rosids</taxon>
        <taxon>fabids</taxon>
        <taxon>Fabales</taxon>
        <taxon>Fabaceae</taxon>
        <taxon>Papilionoideae</taxon>
        <taxon>50 kb inversion clade</taxon>
        <taxon>NPAAA clade</taxon>
        <taxon>indigoferoid/millettioid clade</taxon>
        <taxon>Phaseoleae</taxon>
        <taxon>Psophocarpus</taxon>
    </lineage>
</organism>
<feature type="compositionally biased region" description="Pro residues" evidence="1">
    <location>
        <begin position="294"/>
        <end position="304"/>
    </location>
</feature>
<proteinExistence type="predicted"/>
<protein>
    <submittedName>
        <fullName evidence="2">Uncharacterized protein</fullName>
    </submittedName>
</protein>
<feature type="compositionally biased region" description="Basic and acidic residues" evidence="1">
    <location>
        <begin position="193"/>
        <end position="214"/>
    </location>
</feature>
<keyword evidence="3" id="KW-1185">Reference proteome</keyword>
<sequence length="304" mass="34220">MKNVAKCDTWCELQNPVNHRVFERKLRPKPLGVCWPPVIVVSRLVEKLSSWQSVCRDNMVDECCSRPIACVHLPVLYSMTHFVYVPETFIARPQSGEASSVADRAQVPWKGAPERVRAPLCPDPVAPRGAVGESGCLGMQPQSGGKFRPRLNTWRETDSEQVPRGKDEKDFEKRVKECLKLSGGKRMGVGDVPRSDVERREPVRRSTRGTDRCGLRRWPKPGLLICSRRRHRGDCGWQHAPSGVPRHVHAPGVGLWAPHSARLETRTKESDMCASQRVSKPVRRKEADWWDPPVGAPPTDPDLL</sequence>
<feature type="region of interest" description="Disordered" evidence="1">
    <location>
        <begin position="264"/>
        <end position="304"/>
    </location>
</feature>
<evidence type="ECO:0000313" key="2">
    <source>
        <dbReference type="EMBL" id="KAK7370352.1"/>
    </source>
</evidence>
<dbReference type="PANTHER" id="PTHR33220:SF5">
    <property type="entry name" value="RRNA INTRON-ENCODED HOMING ENDONUCLEASE"/>
    <property type="match status" value="1"/>
</dbReference>
<feature type="region of interest" description="Disordered" evidence="1">
    <location>
        <begin position="133"/>
        <end position="169"/>
    </location>
</feature>
<gene>
    <name evidence="2" type="ORF">VNO78_37783</name>
</gene>
<feature type="compositionally biased region" description="Basic and acidic residues" evidence="1">
    <location>
        <begin position="153"/>
        <end position="169"/>
    </location>
</feature>
<evidence type="ECO:0000256" key="1">
    <source>
        <dbReference type="SAM" id="MobiDB-lite"/>
    </source>
</evidence>
<evidence type="ECO:0000313" key="3">
    <source>
        <dbReference type="Proteomes" id="UP001386955"/>
    </source>
</evidence>
<dbReference type="PANTHER" id="PTHR33220">
    <property type="entry name" value="BNAA09G04420D PROTEIN"/>
    <property type="match status" value="1"/>
</dbReference>
<comment type="caution">
    <text evidence="2">The sequence shown here is derived from an EMBL/GenBank/DDBJ whole genome shotgun (WGS) entry which is preliminary data.</text>
</comment>
<accession>A0AAN9RFY2</accession>
<name>A0AAN9RFY2_PSOTE</name>
<reference evidence="2 3" key="1">
    <citation type="submission" date="2024-01" db="EMBL/GenBank/DDBJ databases">
        <title>The genomes of 5 underutilized Papilionoideae crops provide insights into root nodulation and disease resistanc.</title>
        <authorList>
            <person name="Jiang F."/>
        </authorList>
    </citation>
    <scope>NUCLEOTIDE SEQUENCE [LARGE SCALE GENOMIC DNA]</scope>
    <source>
        <strain evidence="2">DUOXIRENSHENG_FW03</strain>
        <tissue evidence="2">Leaves</tissue>
    </source>
</reference>
<feature type="region of interest" description="Disordered" evidence="1">
    <location>
        <begin position="182"/>
        <end position="214"/>
    </location>
</feature>
<dbReference type="AlphaFoldDB" id="A0AAN9RFY2"/>
<dbReference type="EMBL" id="JAYMYS010000192">
    <property type="protein sequence ID" value="KAK7370352.1"/>
    <property type="molecule type" value="Genomic_DNA"/>
</dbReference>
<dbReference type="Proteomes" id="UP001386955">
    <property type="component" value="Unassembled WGS sequence"/>
</dbReference>